<feature type="transmembrane region" description="Helical" evidence="9">
    <location>
        <begin position="305"/>
        <end position="325"/>
    </location>
</feature>
<dbReference type="InterPro" id="IPR003594">
    <property type="entry name" value="HATPase_dom"/>
</dbReference>
<feature type="domain" description="PAS" evidence="11">
    <location>
        <begin position="298"/>
        <end position="358"/>
    </location>
</feature>
<comment type="catalytic activity">
    <reaction evidence="1">
        <text>ATP + protein L-histidine = ADP + protein N-phospho-L-histidine.</text>
        <dbReference type="EC" id="2.7.13.3"/>
    </reaction>
</comment>
<evidence type="ECO:0000256" key="8">
    <source>
        <dbReference type="ARBA" id="ARBA00023012"/>
    </source>
</evidence>
<name>A0A1H3IWJ3_9FIRM</name>
<dbReference type="InterPro" id="IPR004358">
    <property type="entry name" value="Sig_transdc_His_kin-like_C"/>
</dbReference>
<dbReference type="SMART" id="SM00388">
    <property type="entry name" value="HisKA"/>
    <property type="match status" value="1"/>
</dbReference>
<dbReference type="CDD" id="cd00130">
    <property type="entry name" value="PAS"/>
    <property type="match status" value="1"/>
</dbReference>
<keyword evidence="7" id="KW-0067">ATP-binding</keyword>
<evidence type="ECO:0000259" key="11">
    <source>
        <dbReference type="PROSITE" id="PS50112"/>
    </source>
</evidence>
<dbReference type="InterPro" id="IPR005467">
    <property type="entry name" value="His_kinase_dom"/>
</dbReference>
<dbReference type="InterPro" id="IPR036890">
    <property type="entry name" value="HATPase_C_sf"/>
</dbReference>
<dbReference type="SMART" id="SM00062">
    <property type="entry name" value="PBPb"/>
    <property type="match status" value="1"/>
</dbReference>
<evidence type="ECO:0000256" key="3">
    <source>
        <dbReference type="ARBA" id="ARBA00022553"/>
    </source>
</evidence>
<dbReference type="SUPFAM" id="SSF55785">
    <property type="entry name" value="PYP-like sensor domain (PAS domain)"/>
    <property type="match status" value="1"/>
</dbReference>
<dbReference type="Pfam" id="PF00497">
    <property type="entry name" value="SBP_bac_3"/>
    <property type="match status" value="1"/>
</dbReference>
<dbReference type="Gene3D" id="1.10.287.130">
    <property type="match status" value="1"/>
</dbReference>
<dbReference type="InterPro" id="IPR000014">
    <property type="entry name" value="PAS"/>
</dbReference>
<dbReference type="Gene3D" id="3.30.450.20">
    <property type="entry name" value="PAS domain"/>
    <property type="match status" value="1"/>
</dbReference>
<dbReference type="SMART" id="SM00387">
    <property type="entry name" value="HATPase_c"/>
    <property type="match status" value="1"/>
</dbReference>
<evidence type="ECO:0000256" key="9">
    <source>
        <dbReference type="SAM" id="Phobius"/>
    </source>
</evidence>
<dbReference type="SUPFAM" id="SSF55874">
    <property type="entry name" value="ATPase domain of HSP90 chaperone/DNA topoisomerase II/histidine kinase"/>
    <property type="match status" value="1"/>
</dbReference>
<organism evidence="12 13">
    <name type="scientific">Tindallia californiensis</name>
    <dbReference type="NCBI Taxonomy" id="159292"/>
    <lineage>
        <taxon>Bacteria</taxon>
        <taxon>Bacillati</taxon>
        <taxon>Bacillota</taxon>
        <taxon>Clostridia</taxon>
        <taxon>Peptostreptococcales</taxon>
        <taxon>Tindalliaceae</taxon>
        <taxon>Tindallia</taxon>
    </lineage>
</organism>
<dbReference type="EC" id="2.7.13.3" evidence="2"/>
<dbReference type="CDD" id="cd13704">
    <property type="entry name" value="PBP2_HisK"/>
    <property type="match status" value="1"/>
</dbReference>
<dbReference type="PROSITE" id="PS50109">
    <property type="entry name" value="HIS_KIN"/>
    <property type="match status" value="1"/>
</dbReference>
<keyword evidence="9" id="KW-0472">Membrane</keyword>
<proteinExistence type="predicted"/>
<dbReference type="AlphaFoldDB" id="A0A1H3IWJ3"/>
<dbReference type="Gene3D" id="3.40.190.10">
    <property type="entry name" value="Periplasmic binding protein-like II"/>
    <property type="match status" value="2"/>
</dbReference>
<evidence type="ECO:0000256" key="1">
    <source>
        <dbReference type="ARBA" id="ARBA00000085"/>
    </source>
</evidence>
<dbReference type="Gene3D" id="3.30.565.10">
    <property type="entry name" value="Histidine kinase-like ATPase, C-terminal domain"/>
    <property type="match status" value="1"/>
</dbReference>
<dbReference type="SUPFAM" id="SSF47384">
    <property type="entry name" value="Homodimeric domain of signal transducing histidine kinase"/>
    <property type="match status" value="1"/>
</dbReference>
<dbReference type="InterPro" id="IPR001638">
    <property type="entry name" value="Solute-binding_3/MltF_N"/>
</dbReference>
<evidence type="ECO:0000256" key="7">
    <source>
        <dbReference type="ARBA" id="ARBA00022840"/>
    </source>
</evidence>
<dbReference type="Pfam" id="PF02518">
    <property type="entry name" value="HATPase_c"/>
    <property type="match status" value="1"/>
</dbReference>
<dbReference type="NCBIfam" id="TIGR00229">
    <property type="entry name" value="sensory_box"/>
    <property type="match status" value="1"/>
</dbReference>
<evidence type="ECO:0000256" key="2">
    <source>
        <dbReference type="ARBA" id="ARBA00012438"/>
    </source>
</evidence>
<dbReference type="SMART" id="SM00091">
    <property type="entry name" value="PAS"/>
    <property type="match status" value="1"/>
</dbReference>
<dbReference type="PROSITE" id="PS50112">
    <property type="entry name" value="PAS"/>
    <property type="match status" value="1"/>
</dbReference>
<dbReference type="Pfam" id="PF13426">
    <property type="entry name" value="PAS_9"/>
    <property type="match status" value="1"/>
</dbReference>
<dbReference type="InterPro" id="IPR036097">
    <property type="entry name" value="HisK_dim/P_sf"/>
</dbReference>
<dbReference type="Pfam" id="PF00512">
    <property type="entry name" value="HisKA"/>
    <property type="match status" value="1"/>
</dbReference>
<evidence type="ECO:0000256" key="6">
    <source>
        <dbReference type="ARBA" id="ARBA00022777"/>
    </source>
</evidence>
<keyword evidence="5" id="KW-0547">Nucleotide-binding</keyword>
<dbReference type="Proteomes" id="UP000199230">
    <property type="component" value="Unassembled WGS sequence"/>
</dbReference>
<protein>
    <recommendedName>
        <fullName evidence="2">histidine kinase</fullName>
        <ecNumber evidence="2">2.7.13.3</ecNumber>
    </recommendedName>
</protein>
<dbReference type="EMBL" id="FNPV01000001">
    <property type="protein sequence ID" value="SDY31264.1"/>
    <property type="molecule type" value="Genomic_DNA"/>
</dbReference>
<keyword evidence="6" id="KW-0418">Kinase</keyword>
<sequence length="647" mass="74540">MAIMVNLFLIDISARPLYKDEVYSPEQIIIIGGDNYFPPFEFVDENGLYRGFNVDLIKAIALEMGLEVDVKPMPWYQVIMELETGGIHAIQGMKYSEERQRHYLFSKAYLESSQSIFVAADNMYIVDLMDLKNKKVAVQRNDISIDLLKEVAGVELVKTENQQDALRKLYEGDVDAYLGNRLTGKYSVQREGYQEDIKIVGEEINPEKYALATVSQHAEFLDVFNEGLLRIKEKGTYDTIYTKWFGHPISSSVEYSSKFLTITGLIFFVSLLITFIFYKWNDLLKKEVERRTIELKKESNEKEQILNSVFSGLLTVDINGIIMYANKKCEAYLKKSAHELIGKNVLETPINRLINENDYYSVINDHIPQIGKEIQVPGKKEIFIYEYNINPLKIDEHTIYGATITFKNITEIKQMQDQLKVKDKLESLGRLTANIAHEIRNPLTAIKAYVELIPEKYHKEDFRRMIVEDVPKEVKRANDIISNLLTYAKPSQPQKDLCHISEILKEVVQFYSGEAERKDIHVNLQIEDGIYAIVDEPQFRQIIINLFLNAVQVLENTEKPCIMVRLDKSNDKWIVRITDNGPGIPFNDQSEIFDPFYTTKKQGSGLGLAVCYQFVKENNGDISVQSSNKEGTTFMITFQLTKMEEKQ</sequence>
<keyword evidence="13" id="KW-1185">Reference proteome</keyword>
<keyword evidence="9" id="KW-0812">Transmembrane</keyword>
<dbReference type="PANTHER" id="PTHR43065">
    <property type="entry name" value="SENSOR HISTIDINE KINASE"/>
    <property type="match status" value="1"/>
</dbReference>
<evidence type="ECO:0000256" key="4">
    <source>
        <dbReference type="ARBA" id="ARBA00022679"/>
    </source>
</evidence>
<feature type="domain" description="Histidine kinase" evidence="10">
    <location>
        <begin position="434"/>
        <end position="642"/>
    </location>
</feature>
<dbReference type="GO" id="GO:0000155">
    <property type="term" value="F:phosphorelay sensor kinase activity"/>
    <property type="evidence" value="ECO:0007669"/>
    <property type="project" value="InterPro"/>
</dbReference>
<keyword evidence="9" id="KW-1133">Transmembrane helix</keyword>
<dbReference type="STRING" id="159292.SAMN05192546_101290"/>
<accession>A0A1H3IWJ3</accession>
<dbReference type="InterPro" id="IPR003661">
    <property type="entry name" value="HisK_dim/P_dom"/>
</dbReference>
<evidence type="ECO:0000313" key="13">
    <source>
        <dbReference type="Proteomes" id="UP000199230"/>
    </source>
</evidence>
<reference evidence="12 13" key="1">
    <citation type="submission" date="2016-10" db="EMBL/GenBank/DDBJ databases">
        <authorList>
            <person name="de Groot N.N."/>
        </authorList>
    </citation>
    <scope>NUCLEOTIDE SEQUENCE [LARGE SCALE GENOMIC DNA]</scope>
    <source>
        <strain evidence="12 13">APO</strain>
    </source>
</reference>
<dbReference type="PANTHER" id="PTHR43065:SF10">
    <property type="entry name" value="PEROXIDE STRESS-ACTIVATED HISTIDINE KINASE MAK3"/>
    <property type="match status" value="1"/>
</dbReference>
<dbReference type="GO" id="GO:0005524">
    <property type="term" value="F:ATP binding"/>
    <property type="evidence" value="ECO:0007669"/>
    <property type="project" value="UniProtKB-KW"/>
</dbReference>
<keyword evidence="4" id="KW-0808">Transferase</keyword>
<dbReference type="CDD" id="cd00082">
    <property type="entry name" value="HisKA"/>
    <property type="match status" value="1"/>
</dbReference>
<evidence type="ECO:0000256" key="5">
    <source>
        <dbReference type="ARBA" id="ARBA00022741"/>
    </source>
</evidence>
<dbReference type="InterPro" id="IPR035965">
    <property type="entry name" value="PAS-like_dom_sf"/>
</dbReference>
<dbReference type="PRINTS" id="PR00344">
    <property type="entry name" value="BCTRLSENSOR"/>
</dbReference>
<keyword evidence="3" id="KW-0597">Phosphoprotein</keyword>
<evidence type="ECO:0000313" key="12">
    <source>
        <dbReference type="EMBL" id="SDY31264.1"/>
    </source>
</evidence>
<gene>
    <name evidence="12" type="ORF">SAMN05192546_101290</name>
</gene>
<dbReference type="SUPFAM" id="SSF53850">
    <property type="entry name" value="Periplasmic binding protein-like II"/>
    <property type="match status" value="1"/>
</dbReference>
<feature type="transmembrane region" description="Helical" evidence="9">
    <location>
        <begin position="259"/>
        <end position="278"/>
    </location>
</feature>
<keyword evidence="8" id="KW-0902">Two-component regulatory system</keyword>
<evidence type="ECO:0000259" key="10">
    <source>
        <dbReference type="PROSITE" id="PS50109"/>
    </source>
</evidence>
<dbReference type="CDD" id="cd00075">
    <property type="entry name" value="HATPase"/>
    <property type="match status" value="1"/>
</dbReference>